<accession>A0A6L2KVF7</accession>
<dbReference type="EMBL" id="BKCJ010003170">
    <property type="protein sequence ID" value="GEU53418.1"/>
    <property type="molecule type" value="Genomic_DNA"/>
</dbReference>
<feature type="region of interest" description="Disordered" evidence="1">
    <location>
        <begin position="393"/>
        <end position="421"/>
    </location>
</feature>
<sequence length="491" mass="57199">MGLWYLKYSCIALTAFADSDHAGCQDTRRSTSRIMQLLGDRLVSWSSKKQKRTAISSTKAEYISLSGCYAQILWMRSQLTDYDLGFNKIPKYYDNKSAIALCCNNVQHSSSKHIDIRYYFIREQVETGVVELYFIKTEYQLAYIFTKALGRERLKFLINKLGMRSVSPKTLKSIADKEDEIINPLIVAQVTLDEALVPTDDRVMINKSNMRIDPSKTHKEATYHVILDTLKLSRCYNAFLITIDVPDIYKQQFWFTISKIKDSSSYTFKLNNKSYRVGLEVFHKAFQIFMRLPKQKCLSGKTSIDQLRLSRAQILWGMYFKKNVDFFELIWEDVMYQIDNRQTTATRRANMPYPRLEFVAKNEDNQVYGKTIPDNMKRIKSCFSMKKERLVTSSYDSDPEPTKKPIKRRKPTEVLDEPKGKSVDTCKGVDLKLEDVDDEEYVCITEDLYDDVNVKRKDVEATVEVKEDKEMTDDEKVETEHEENEQEVASD</sequence>
<comment type="caution">
    <text evidence="2">The sequence shown here is derived from an EMBL/GenBank/DDBJ whole genome shotgun (WGS) entry which is preliminary data.</text>
</comment>
<protein>
    <submittedName>
        <fullName evidence="2">Retrovirus-related Pol polyprotein from transposon TNT 1-94</fullName>
    </submittedName>
</protein>
<dbReference type="PANTHER" id="PTHR11439">
    <property type="entry name" value="GAG-POL-RELATED RETROTRANSPOSON"/>
    <property type="match status" value="1"/>
</dbReference>
<dbReference type="PANTHER" id="PTHR11439:SF509">
    <property type="entry name" value="RNA-DIRECTED DNA POLYMERASE"/>
    <property type="match status" value="1"/>
</dbReference>
<reference evidence="2" key="1">
    <citation type="journal article" date="2019" name="Sci. Rep.">
        <title>Draft genome of Tanacetum cinerariifolium, the natural source of mosquito coil.</title>
        <authorList>
            <person name="Yamashiro T."/>
            <person name="Shiraishi A."/>
            <person name="Satake H."/>
            <person name="Nakayama K."/>
        </authorList>
    </citation>
    <scope>NUCLEOTIDE SEQUENCE</scope>
</reference>
<proteinExistence type="predicted"/>
<dbReference type="CDD" id="cd09272">
    <property type="entry name" value="RNase_HI_RT_Ty1"/>
    <property type="match status" value="1"/>
</dbReference>
<organism evidence="2">
    <name type="scientific">Tanacetum cinerariifolium</name>
    <name type="common">Dalmatian daisy</name>
    <name type="synonym">Chrysanthemum cinerariifolium</name>
    <dbReference type="NCBI Taxonomy" id="118510"/>
    <lineage>
        <taxon>Eukaryota</taxon>
        <taxon>Viridiplantae</taxon>
        <taxon>Streptophyta</taxon>
        <taxon>Embryophyta</taxon>
        <taxon>Tracheophyta</taxon>
        <taxon>Spermatophyta</taxon>
        <taxon>Magnoliopsida</taxon>
        <taxon>eudicotyledons</taxon>
        <taxon>Gunneridae</taxon>
        <taxon>Pentapetalae</taxon>
        <taxon>asterids</taxon>
        <taxon>campanulids</taxon>
        <taxon>Asterales</taxon>
        <taxon>Asteraceae</taxon>
        <taxon>Asteroideae</taxon>
        <taxon>Anthemideae</taxon>
        <taxon>Anthemidinae</taxon>
        <taxon>Tanacetum</taxon>
    </lineage>
</organism>
<gene>
    <name evidence="2" type="ORF">Tci_025396</name>
</gene>
<feature type="compositionally biased region" description="Basic and acidic residues" evidence="1">
    <location>
        <begin position="411"/>
        <end position="421"/>
    </location>
</feature>
<feature type="region of interest" description="Disordered" evidence="1">
    <location>
        <begin position="465"/>
        <end position="491"/>
    </location>
</feature>
<name>A0A6L2KVF7_TANCI</name>
<evidence type="ECO:0000313" key="2">
    <source>
        <dbReference type="EMBL" id="GEU53418.1"/>
    </source>
</evidence>
<dbReference type="AlphaFoldDB" id="A0A6L2KVF7"/>
<evidence type="ECO:0000256" key="1">
    <source>
        <dbReference type="SAM" id="MobiDB-lite"/>
    </source>
</evidence>
<feature type="compositionally biased region" description="Acidic residues" evidence="1">
    <location>
        <begin position="470"/>
        <end position="491"/>
    </location>
</feature>